<dbReference type="EMBL" id="KN834862">
    <property type="protein sequence ID" value="KIK51477.1"/>
    <property type="molecule type" value="Genomic_DNA"/>
</dbReference>
<name>A0A0D0C199_9AGAR</name>
<gene>
    <name evidence="1" type="ORF">GYMLUDRAFT_78168</name>
</gene>
<keyword evidence="2" id="KW-1185">Reference proteome</keyword>
<evidence type="ECO:0000313" key="1">
    <source>
        <dbReference type="EMBL" id="KIK51477.1"/>
    </source>
</evidence>
<dbReference type="AlphaFoldDB" id="A0A0D0C199"/>
<reference evidence="1 2" key="1">
    <citation type="submission" date="2014-04" db="EMBL/GenBank/DDBJ databases">
        <title>Evolutionary Origins and Diversification of the Mycorrhizal Mutualists.</title>
        <authorList>
            <consortium name="DOE Joint Genome Institute"/>
            <consortium name="Mycorrhizal Genomics Consortium"/>
            <person name="Kohler A."/>
            <person name="Kuo A."/>
            <person name="Nagy L.G."/>
            <person name="Floudas D."/>
            <person name="Copeland A."/>
            <person name="Barry K.W."/>
            <person name="Cichocki N."/>
            <person name="Veneault-Fourrey C."/>
            <person name="LaButti K."/>
            <person name="Lindquist E.A."/>
            <person name="Lipzen A."/>
            <person name="Lundell T."/>
            <person name="Morin E."/>
            <person name="Murat C."/>
            <person name="Riley R."/>
            <person name="Ohm R."/>
            <person name="Sun H."/>
            <person name="Tunlid A."/>
            <person name="Henrissat B."/>
            <person name="Grigoriev I.V."/>
            <person name="Hibbett D.S."/>
            <person name="Martin F."/>
        </authorList>
    </citation>
    <scope>NUCLEOTIDE SEQUENCE [LARGE SCALE GENOMIC DNA]</scope>
    <source>
        <strain evidence="1 2">FD-317 M1</strain>
    </source>
</reference>
<protein>
    <submittedName>
        <fullName evidence="1">Uncharacterized protein</fullName>
    </submittedName>
</protein>
<evidence type="ECO:0000313" key="2">
    <source>
        <dbReference type="Proteomes" id="UP000053593"/>
    </source>
</evidence>
<dbReference type="Proteomes" id="UP000053593">
    <property type="component" value="Unassembled WGS sequence"/>
</dbReference>
<sequence length="95" mass="11069">MMKDLDLRIKEITDSVAQQSGKKILPQPLHNRWRVQTMSEWTVRKGLPRSLYHRRFLGTLHVATLEDFKINDKEITGFDQWALAMQADSDTDADI</sequence>
<accession>A0A0D0C199</accession>
<organism evidence="1 2">
    <name type="scientific">Collybiopsis luxurians FD-317 M1</name>
    <dbReference type="NCBI Taxonomy" id="944289"/>
    <lineage>
        <taxon>Eukaryota</taxon>
        <taxon>Fungi</taxon>
        <taxon>Dikarya</taxon>
        <taxon>Basidiomycota</taxon>
        <taxon>Agaricomycotina</taxon>
        <taxon>Agaricomycetes</taxon>
        <taxon>Agaricomycetidae</taxon>
        <taxon>Agaricales</taxon>
        <taxon>Marasmiineae</taxon>
        <taxon>Omphalotaceae</taxon>
        <taxon>Collybiopsis</taxon>
        <taxon>Collybiopsis luxurians</taxon>
    </lineage>
</organism>
<dbReference type="HOGENOM" id="CLU_2373024_0_0_1"/>
<proteinExistence type="predicted"/>